<evidence type="ECO:0000256" key="8">
    <source>
        <dbReference type="ARBA" id="ARBA00047469"/>
    </source>
</evidence>
<organism evidence="15 16">
    <name type="scientific">Neoaquamicrobium sediminum</name>
    <dbReference type="NCBI Taxonomy" id="1849104"/>
    <lineage>
        <taxon>Bacteria</taxon>
        <taxon>Pseudomonadati</taxon>
        <taxon>Pseudomonadota</taxon>
        <taxon>Alphaproteobacteria</taxon>
        <taxon>Hyphomicrobiales</taxon>
        <taxon>Phyllobacteriaceae</taxon>
        <taxon>Neoaquamicrobium</taxon>
    </lineage>
</organism>
<comment type="catalytic activity">
    <reaction evidence="8 9">
        <text>tRNA(Leu) + L-leucine + ATP = L-leucyl-tRNA(Leu) + AMP + diphosphate</text>
        <dbReference type="Rhea" id="RHEA:11688"/>
        <dbReference type="Rhea" id="RHEA-COMP:9613"/>
        <dbReference type="Rhea" id="RHEA-COMP:9622"/>
        <dbReference type="ChEBI" id="CHEBI:30616"/>
        <dbReference type="ChEBI" id="CHEBI:33019"/>
        <dbReference type="ChEBI" id="CHEBI:57427"/>
        <dbReference type="ChEBI" id="CHEBI:78442"/>
        <dbReference type="ChEBI" id="CHEBI:78494"/>
        <dbReference type="ChEBI" id="CHEBI:456215"/>
        <dbReference type="EC" id="6.1.1.4"/>
    </reaction>
</comment>
<name>A0ABV3WM83_9HYPH</name>
<dbReference type="InterPro" id="IPR009008">
    <property type="entry name" value="Val/Leu/Ile-tRNA-synth_edit"/>
</dbReference>
<evidence type="ECO:0000256" key="6">
    <source>
        <dbReference type="ARBA" id="ARBA00022917"/>
    </source>
</evidence>
<dbReference type="PRINTS" id="PR00985">
    <property type="entry name" value="TRNASYNTHLEU"/>
</dbReference>
<dbReference type="GO" id="GO:0004823">
    <property type="term" value="F:leucine-tRNA ligase activity"/>
    <property type="evidence" value="ECO:0007669"/>
    <property type="project" value="UniProtKB-EC"/>
</dbReference>
<evidence type="ECO:0000259" key="13">
    <source>
        <dbReference type="Pfam" id="PF09334"/>
    </source>
</evidence>
<keyword evidence="5 9" id="KW-0067">ATP-binding</keyword>
<keyword evidence="3 9" id="KW-0436">Ligase</keyword>
<evidence type="ECO:0000256" key="2">
    <source>
        <dbReference type="ARBA" id="ARBA00022490"/>
    </source>
</evidence>
<dbReference type="Gene3D" id="2.20.28.290">
    <property type="match status" value="1"/>
</dbReference>
<feature type="short sequence motif" description="'KMSKS' region" evidence="9">
    <location>
        <begin position="637"/>
        <end position="641"/>
    </location>
</feature>
<feature type="domain" description="Aminoacyl-tRNA synthetase class Ia" evidence="11">
    <location>
        <begin position="637"/>
        <end position="675"/>
    </location>
</feature>
<dbReference type="Pfam" id="PF13603">
    <property type="entry name" value="tRNA-synt_1_2"/>
    <property type="match status" value="1"/>
</dbReference>
<dbReference type="InterPro" id="IPR015413">
    <property type="entry name" value="Methionyl/Leucyl_tRNA_Synth"/>
</dbReference>
<dbReference type="InterPro" id="IPR001412">
    <property type="entry name" value="aa-tRNA-synth_I_CS"/>
</dbReference>
<evidence type="ECO:0000256" key="9">
    <source>
        <dbReference type="HAMAP-Rule" id="MF_00049"/>
    </source>
</evidence>
<feature type="domain" description="Methionyl/Leucyl tRNA synthetase" evidence="13">
    <location>
        <begin position="38"/>
        <end position="172"/>
    </location>
</feature>
<dbReference type="SUPFAM" id="SSF50677">
    <property type="entry name" value="ValRS/IleRS/LeuRS editing domain"/>
    <property type="match status" value="1"/>
</dbReference>
<feature type="binding site" evidence="9">
    <location>
        <position position="640"/>
    </location>
    <ligand>
        <name>ATP</name>
        <dbReference type="ChEBI" id="CHEBI:30616"/>
    </ligand>
</feature>
<protein>
    <recommendedName>
        <fullName evidence="9">Leucine--tRNA ligase</fullName>
        <ecNumber evidence="9">6.1.1.4</ecNumber>
    </recommendedName>
    <alternativeName>
        <fullName evidence="9">Leucyl-tRNA synthetase</fullName>
        <shortName evidence="9">LeuRS</shortName>
    </alternativeName>
</protein>
<dbReference type="InterPro" id="IPR009080">
    <property type="entry name" value="tRNAsynth_Ia_anticodon-bd"/>
</dbReference>
<keyword evidence="4 9" id="KW-0547">Nucleotide-binding</keyword>
<evidence type="ECO:0000259" key="14">
    <source>
        <dbReference type="Pfam" id="PF13603"/>
    </source>
</evidence>
<sequence>MATERYNPRASEPKWQKAWDYAKLFETKNDAPGEKYYVLEMFPYPSGRIHMGHVRNYAMGDVVARYKRAKGFNVLHPMGWDAFGLPAENAARDNKVNPRDWTYANIETMKGQLKTMGLSLDWAREFATCDPSYYRHQQKMFLDFWKAGLVERRNAKVNWDPVDMTVLANEQVIDGRGWRSGAPVEQRDLTQWFFKITSMAQELLDGLETLPRWPEKVKLMQSNWIGRSEGLQIRWKLDPASAPAGESELEVYTTRPDTIFGASFMAIAADHPLAKKAAENNPRLASFIEEIKRSGTSAAEIETAEKKGFDTGIRVVHPFDESWTLPVYVANFVLMDYGTGAIFGCPSGDQRDLDFANKYGLPVVPVVMPEGADAATFQITEEAFTDDGVMINSRFLDGMKPAEAFDEVAQRLSGVTIGGRPQGERKVQFRLRDWLISRQRYWGCPIPVVHCDDCGAVPVPADQLPVRLPDDVSFDKPGNPLDHHPTWKHAACPNCGKDARRDTDTMDTFVDSSWYFARFTDPWDEAQPTDLAYVDGPNGWLPVNQYIGGIEHAILHLLYSRFFARAMKVTGHLNSVEEPFQGLFTQGMVVHETYRLGSGANGTWVTPAEVKVDETDGTRRASMITSGEDVTIGPIEKMSKSKKNVVDPDDIIAGYGADTARWFMLSDSPPERDVIWTEAGVEGAHRFVQRVWRLISEIAPALAGVSPEPAREGNAASTSKAVHKTVKAVGEDIEKLGFNKAVARLYELVNVLSPQVAGAGAADATTKAALREAVEALVRMIAPMMPHLAEECWAALGGEGLAANQPWPEFDPALVVDDEIVLPVQINGKKRGDLTIARNADQSAVEEAALALDVVRAALEGKQPRKVIVVPQRIVNVVI</sequence>
<dbReference type="PANTHER" id="PTHR43740:SF2">
    <property type="entry name" value="LEUCINE--TRNA LIGASE, MITOCHONDRIAL"/>
    <property type="match status" value="1"/>
</dbReference>
<dbReference type="InterPro" id="IPR013155">
    <property type="entry name" value="M/V/L/I-tRNA-synth_anticd-bd"/>
</dbReference>
<keyword evidence="16" id="KW-1185">Reference proteome</keyword>
<feature type="short sequence motif" description="'HIGH' region" evidence="9">
    <location>
        <begin position="43"/>
        <end position="53"/>
    </location>
</feature>
<dbReference type="EC" id="6.1.1.4" evidence="9"/>
<keyword evidence="2 9" id="KW-0963">Cytoplasm</keyword>
<dbReference type="SUPFAM" id="SSF47323">
    <property type="entry name" value="Anticodon-binding domain of a subclass of class I aminoacyl-tRNA synthetases"/>
    <property type="match status" value="1"/>
</dbReference>
<gene>
    <name evidence="9 15" type="primary">leuS</name>
    <name evidence="15" type="ORF">V1479_00480</name>
</gene>
<accession>A0ABV3WM83</accession>
<dbReference type="HAMAP" id="MF_00049_B">
    <property type="entry name" value="Leu_tRNA_synth_B"/>
    <property type="match status" value="1"/>
</dbReference>
<dbReference type="InterPro" id="IPR002302">
    <property type="entry name" value="Leu-tRNA-ligase"/>
</dbReference>
<feature type="domain" description="Leucyl-tRNA synthetase editing" evidence="14">
    <location>
        <begin position="223"/>
        <end position="412"/>
    </location>
</feature>
<feature type="domain" description="Methionyl/Valyl/Leucyl/Isoleucyl-tRNA synthetase anticodon-binding" evidence="12">
    <location>
        <begin position="722"/>
        <end position="843"/>
    </location>
</feature>
<dbReference type="Proteomes" id="UP001559025">
    <property type="component" value="Unassembled WGS sequence"/>
</dbReference>
<comment type="caution">
    <text evidence="15">The sequence shown here is derived from an EMBL/GenBank/DDBJ whole genome shotgun (WGS) entry which is preliminary data.</text>
</comment>
<dbReference type="PANTHER" id="PTHR43740">
    <property type="entry name" value="LEUCYL-TRNA SYNTHETASE"/>
    <property type="match status" value="1"/>
</dbReference>
<evidence type="ECO:0000313" key="15">
    <source>
        <dbReference type="EMBL" id="MEX4005755.1"/>
    </source>
</evidence>
<dbReference type="RefSeq" id="WP_368801202.1">
    <property type="nucleotide sequence ID" value="NZ_JAZHFV010000001.1"/>
</dbReference>
<evidence type="ECO:0000256" key="7">
    <source>
        <dbReference type="ARBA" id="ARBA00023146"/>
    </source>
</evidence>
<evidence type="ECO:0000259" key="11">
    <source>
        <dbReference type="Pfam" id="PF00133"/>
    </source>
</evidence>
<evidence type="ECO:0000256" key="4">
    <source>
        <dbReference type="ARBA" id="ARBA00022741"/>
    </source>
</evidence>
<dbReference type="SUPFAM" id="SSF52374">
    <property type="entry name" value="Nucleotidylyl transferase"/>
    <property type="match status" value="1"/>
</dbReference>
<dbReference type="Gene3D" id="3.10.20.590">
    <property type="match status" value="1"/>
</dbReference>
<feature type="domain" description="Aminoacyl-tRNA synthetase class Ia" evidence="11">
    <location>
        <begin position="431"/>
        <end position="610"/>
    </location>
</feature>
<proteinExistence type="inferred from homology"/>
<dbReference type="CDD" id="cd07958">
    <property type="entry name" value="Anticodon_Ia_Leu_BEm"/>
    <property type="match status" value="1"/>
</dbReference>
<dbReference type="NCBIfam" id="TIGR00396">
    <property type="entry name" value="leuS_bact"/>
    <property type="match status" value="1"/>
</dbReference>
<dbReference type="Pfam" id="PF09334">
    <property type="entry name" value="tRNA-synt_1g"/>
    <property type="match status" value="1"/>
</dbReference>
<evidence type="ECO:0000256" key="10">
    <source>
        <dbReference type="RuleBase" id="RU363035"/>
    </source>
</evidence>
<keyword evidence="6 9" id="KW-0648">Protein biosynthesis</keyword>
<dbReference type="Gene3D" id="3.40.50.620">
    <property type="entry name" value="HUPs"/>
    <property type="match status" value="2"/>
</dbReference>
<dbReference type="InterPro" id="IPR025709">
    <property type="entry name" value="Leu_tRNA-synth_edit"/>
</dbReference>
<evidence type="ECO:0000313" key="16">
    <source>
        <dbReference type="Proteomes" id="UP001559025"/>
    </source>
</evidence>
<dbReference type="InterPro" id="IPR002300">
    <property type="entry name" value="aa-tRNA-synth_Ia"/>
</dbReference>
<dbReference type="Pfam" id="PF00133">
    <property type="entry name" value="tRNA-synt_1"/>
    <property type="match status" value="2"/>
</dbReference>
<reference evidence="15 16" key="1">
    <citation type="submission" date="2024-01" db="EMBL/GenBank/DDBJ databases">
        <title>New evidence supports the origin of RcGTA from prophage.</title>
        <authorList>
            <person name="Xu Y."/>
            <person name="Liu B."/>
            <person name="Chen F."/>
        </authorList>
    </citation>
    <scope>NUCLEOTIDE SEQUENCE [LARGE SCALE GENOMIC DNA]</scope>
    <source>
        <strain evidence="15 16">CBW1107-2</strain>
    </source>
</reference>
<keyword evidence="7 9" id="KW-0030">Aminoacyl-tRNA synthetase</keyword>
<comment type="subcellular location">
    <subcellularLocation>
        <location evidence="9">Cytoplasm</location>
    </subcellularLocation>
</comment>
<dbReference type="PROSITE" id="PS00178">
    <property type="entry name" value="AA_TRNA_LIGASE_I"/>
    <property type="match status" value="1"/>
</dbReference>
<dbReference type="Gene3D" id="1.10.730.10">
    <property type="entry name" value="Isoleucyl-tRNA Synthetase, Domain 1"/>
    <property type="match status" value="1"/>
</dbReference>
<dbReference type="CDD" id="cd00812">
    <property type="entry name" value="LeuRS_core"/>
    <property type="match status" value="1"/>
</dbReference>
<dbReference type="Gene3D" id="3.90.740.10">
    <property type="entry name" value="Valyl/Leucyl/Isoleucyl-tRNA synthetase, editing domain"/>
    <property type="match status" value="1"/>
</dbReference>
<comment type="similarity">
    <text evidence="1 9 10">Belongs to the class-I aminoacyl-tRNA synthetase family.</text>
</comment>
<evidence type="ECO:0000256" key="3">
    <source>
        <dbReference type="ARBA" id="ARBA00022598"/>
    </source>
</evidence>
<evidence type="ECO:0000256" key="5">
    <source>
        <dbReference type="ARBA" id="ARBA00022840"/>
    </source>
</evidence>
<evidence type="ECO:0000256" key="1">
    <source>
        <dbReference type="ARBA" id="ARBA00005594"/>
    </source>
</evidence>
<dbReference type="InterPro" id="IPR014729">
    <property type="entry name" value="Rossmann-like_a/b/a_fold"/>
</dbReference>
<evidence type="ECO:0000259" key="12">
    <source>
        <dbReference type="Pfam" id="PF08264"/>
    </source>
</evidence>
<dbReference type="Pfam" id="PF08264">
    <property type="entry name" value="Anticodon_1"/>
    <property type="match status" value="1"/>
</dbReference>
<dbReference type="EMBL" id="JAZHFV010000001">
    <property type="protein sequence ID" value="MEX4005755.1"/>
    <property type="molecule type" value="Genomic_DNA"/>
</dbReference>